<name>A0AAW6TIZ1_FAUOS</name>
<dbReference type="InterPro" id="IPR025503">
    <property type="entry name" value="DUF4391"/>
</dbReference>
<accession>A0AAW6TIZ1</accession>
<dbReference type="EMBL" id="SSCJ01000013">
    <property type="protein sequence ID" value="MDI4510832.1"/>
    <property type="molecule type" value="Genomic_DNA"/>
</dbReference>
<comment type="caution">
    <text evidence="1">The sequence shown here is derived from an EMBL/GenBank/DDBJ whole genome shotgun (WGS) entry which is preliminary data.</text>
</comment>
<evidence type="ECO:0000313" key="1">
    <source>
        <dbReference type="EMBL" id="MDI4510832.1"/>
    </source>
</evidence>
<gene>
    <name evidence="1" type="ORF">E6P75_11570</name>
</gene>
<protein>
    <submittedName>
        <fullName evidence="1">DUF4391 domain-containing protein</fullName>
    </submittedName>
</protein>
<reference evidence="1" key="1">
    <citation type="submission" date="2019-04" db="EMBL/GenBank/DDBJ databases">
        <title>Moraxella osloensis CCUG 73412, isolated from corneal scrapings as causative agent of keratitis.</title>
        <authorList>
            <person name="Connolly G."/>
            <person name="Jaen-Luchoro D."/>
            <person name="Pinyeiro-Iglesias B."/>
            <person name="Curry A."/>
            <person name="Knowles S."/>
            <person name="Moore E.R.B."/>
        </authorList>
    </citation>
    <scope>NUCLEOTIDE SEQUENCE</scope>
    <source>
        <strain evidence="1">CCUG 73412</strain>
    </source>
</reference>
<sequence>MVLYRYPATAKVDKVIAKNKFYQQGNATHRIERLFVEQVETIRWAYKLSSQTINLSDSDTVKEIQIFQIHSRVAEFDTDICEFIDKTIPSPIIFEVHFSHQVKVIATYKRVNQADSQKVVLGKYYSSDWLEVNERQDLPLVFSIADLYEWLIERLLAVDLPKDLDLSPIAPQAIAQASVSHDTIADKIAYAEKVALLNKQIEVLQKRIDKEKQFNRQVEMNLQLQGLQKQLNEFLK</sequence>
<dbReference type="AlphaFoldDB" id="A0AAW6TIZ1"/>
<organism evidence="1">
    <name type="scientific">Faucicola osloensis</name>
    <name type="common">Moraxella osloensis</name>
    <dbReference type="NCBI Taxonomy" id="34062"/>
    <lineage>
        <taxon>Bacteria</taxon>
        <taxon>Pseudomonadati</taxon>
        <taxon>Pseudomonadota</taxon>
        <taxon>Gammaproteobacteria</taxon>
        <taxon>Moraxellales</taxon>
        <taxon>Moraxellaceae</taxon>
        <taxon>Faucicola</taxon>
    </lineage>
</organism>
<dbReference type="Pfam" id="PF14335">
    <property type="entry name" value="DUF4391"/>
    <property type="match status" value="1"/>
</dbReference>
<proteinExistence type="predicted"/>